<protein>
    <submittedName>
        <fullName evidence="2">DUF3426 domain-containing protein</fullName>
    </submittedName>
</protein>
<organism evidence="2 3">
    <name type="scientific">Cupriavidus metallidurans</name>
    <dbReference type="NCBI Taxonomy" id="119219"/>
    <lineage>
        <taxon>Bacteria</taxon>
        <taxon>Pseudomonadati</taxon>
        <taxon>Pseudomonadota</taxon>
        <taxon>Betaproteobacteria</taxon>
        <taxon>Burkholderiales</taxon>
        <taxon>Burkholderiaceae</taxon>
        <taxon>Cupriavidus</taxon>
    </lineage>
</organism>
<dbReference type="Pfam" id="PF13719">
    <property type="entry name" value="Zn_ribbon_5"/>
    <property type="match status" value="1"/>
</dbReference>
<evidence type="ECO:0000313" key="3">
    <source>
        <dbReference type="Proteomes" id="UP000253772"/>
    </source>
</evidence>
<dbReference type="InterPro" id="IPR021834">
    <property type="entry name" value="DUF3426"/>
</dbReference>
<dbReference type="Pfam" id="PF11906">
    <property type="entry name" value="DUF3426"/>
    <property type="match status" value="1"/>
</dbReference>
<dbReference type="AlphaFoldDB" id="A0A2L0XAA4"/>
<proteinExistence type="predicted"/>
<feature type="region of interest" description="Disordered" evidence="1">
    <location>
        <begin position="87"/>
        <end position="390"/>
    </location>
</feature>
<reference evidence="2 3" key="1">
    <citation type="submission" date="2019-03" db="EMBL/GenBank/DDBJ databases">
        <title>Comparative insights into the high quality Complete genome sequence of highly metal resistant Cupriavidus metallidurans strain BS1 isolated from a gold-copper mine.</title>
        <authorList>
            <person name="Mazhar H.S."/>
            <person name="Rensing C."/>
        </authorList>
    </citation>
    <scope>NUCLEOTIDE SEQUENCE [LARGE SCALE GENOMIC DNA]</scope>
    <source>
        <strain evidence="2 3">BS1</strain>
    </source>
</reference>
<accession>A0A2L0XAA4</accession>
<evidence type="ECO:0000256" key="1">
    <source>
        <dbReference type="SAM" id="MobiDB-lite"/>
    </source>
</evidence>
<dbReference type="OrthoDB" id="5294582at2"/>
<gene>
    <name evidence="2" type="ORF">DDF84_015540</name>
</gene>
<sequence>MAAAKLVTRCPACRTAFRLVADQLRLRQGLVRCGQCDTVFDAREHLIEVPAAPAPAAASTSSPASTPAPAAAAPSVTLAAALAHAEQTQATAQAREDEAPFDPGFDPGYDVPALDSPTTMMSEPEREEAVEPKAEAVAEPEPSADRQVADTATEEAPAEAVEANEPEAADETRESAAPAAAEAGDEAKDTEAATQTPPVEASQEALPDAESTDVEPTAAEPTDVDTPPQVPSEPWPALDHGVFDDDALPRHSSLDPAAAFAPKTPGEMPPAGAYSAKAMWPTSPQREAQTAAAGSEHSQDSDSTDDTAAAQPEAHPHPHTEPVRSASEYLRAADPTDAETEAWTRDAADSNDHGPTSRDGTVDAVARETTTRHWQRDDSGPVTGPGFAPDFLRHTREREQASATTTKRKLPGSRRLWTRVAVVVLGLGVLIQGAYLGRSQLAGNIPVLRPVLEAACEPFGCSVPPWRDLEALRIDTSQLQKQDESDDVYLLAVTMRNQGRATTALPAIELVMTDLQDQLLLRRVLLPADYLQPDQRAFATTGLRAGSELPVRVRFRTQQAAANYRVLIFYP</sequence>
<feature type="compositionally biased region" description="Acidic residues" evidence="1">
    <location>
        <begin position="152"/>
        <end position="169"/>
    </location>
</feature>
<name>A0A2L0XAA4_9BURK</name>
<evidence type="ECO:0000313" key="2">
    <source>
        <dbReference type="EMBL" id="QBP11070.1"/>
    </source>
</evidence>
<dbReference type="Proteomes" id="UP000253772">
    <property type="component" value="Chromosome c1"/>
</dbReference>
<dbReference type="NCBIfam" id="TIGR02098">
    <property type="entry name" value="MJ0042_CXXC"/>
    <property type="match status" value="1"/>
</dbReference>
<dbReference type="EMBL" id="CP037900">
    <property type="protein sequence ID" value="QBP11070.1"/>
    <property type="molecule type" value="Genomic_DNA"/>
</dbReference>
<feature type="compositionally biased region" description="Basic and acidic residues" evidence="1">
    <location>
        <begin position="241"/>
        <end position="253"/>
    </location>
</feature>
<feature type="compositionally biased region" description="Basic and acidic residues" evidence="1">
    <location>
        <begin position="123"/>
        <end position="136"/>
    </location>
</feature>
<feature type="compositionally biased region" description="Basic and acidic residues" evidence="1">
    <location>
        <begin position="365"/>
        <end position="379"/>
    </location>
</feature>
<feature type="compositionally biased region" description="Basic and acidic residues" evidence="1">
    <location>
        <begin position="342"/>
        <end position="356"/>
    </location>
</feature>
<dbReference type="InterPro" id="IPR011723">
    <property type="entry name" value="Znf/thioredoxin_put"/>
</dbReference>
<dbReference type="RefSeq" id="WP_017512178.1">
    <property type="nucleotide sequence ID" value="NZ_CP026544.1"/>
</dbReference>